<feature type="region of interest" description="Disordered" evidence="1">
    <location>
        <begin position="188"/>
        <end position="225"/>
    </location>
</feature>
<protein>
    <submittedName>
        <fullName evidence="2">Uncharacterized protein</fullName>
    </submittedName>
</protein>
<dbReference type="Proteomes" id="UP000215289">
    <property type="component" value="Unassembled WGS sequence"/>
</dbReference>
<feature type="compositionally biased region" description="Low complexity" evidence="1">
    <location>
        <begin position="296"/>
        <end position="305"/>
    </location>
</feature>
<dbReference type="AlphaFoldDB" id="A0A3R7HWA4"/>
<evidence type="ECO:0000313" key="3">
    <source>
        <dbReference type="Proteomes" id="UP000215289"/>
    </source>
</evidence>
<gene>
    <name evidence="2" type="ORF">CFD26_100209</name>
</gene>
<name>A0A3R7HWA4_9EURO</name>
<dbReference type="EMBL" id="NIDN02000048">
    <property type="protein sequence ID" value="RLL98618.1"/>
    <property type="molecule type" value="Genomic_DNA"/>
</dbReference>
<feature type="compositionally biased region" description="Basic and acidic residues" evidence="1">
    <location>
        <begin position="283"/>
        <end position="295"/>
    </location>
</feature>
<evidence type="ECO:0000256" key="1">
    <source>
        <dbReference type="SAM" id="MobiDB-lite"/>
    </source>
</evidence>
<feature type="compositionally biased region" description="Polar residues" evidence="1">
    <location>
        <begin position="69"/>
        <end position="82"/>
    </location>
</feature>
<organism evidence="2 3">
    <name type="scientific">Aspergillus turcosus</name>
    <dbReference type="NCBI Taxonomy" id="1245748"/>
    <lineage>
        <taxon>Eukaryota</taxon>
        <taxon>Fungi</taxon>
        <taxon>Dikarya</taxon>
        <taxon>Ascomycota</taxon>
        <taxon>Pezizomycotina</taxon>
        <taxon>Eurotiomycetes</taxon>
        <taxon>Eurotiomycetidae</taxon>
        <taxon>Eurotiales</taxon>
        <taxon>Aspergillaceae</taxon>
        <taxon>Aspergillus</taxon>
        <taxon>Aspergillus subgen. Fumigati</taxon>
    </lineage>
</organism>
<evidence type="ECO:0000313" key="2">
    <source>
        <dbReference type="EMBL" id="RLL98618.1"/>
    </source>
</evidence>
<feature type="region of interest" description="Disordered" evidence="1">
    <location>
        <begin position="278"/>
        <end position="320"/>
    </location>
</feature>
<dbReference type="STRING" id="1245748.A0A3R7HWA4"/>
<comment type="caution">
    <text evidence="2">The sequence shown here is derived from an EMBL/GenBank/DDBJ whole genome shotgun (WGS) entry which is preliminary data.</text>
</comment>
<keyword evidence="3" id="KW-1185">Reference proteome</keyword>
<accession>A0A3R7HWA4</accession>
<dbReference type="OrthoDB" id="3886346at2759"/>
<proteinExistence type="predicted"/>
<reference evidence="2 3" key="1">
    <citation type="submission" date="2018-08" db="EMBL/GenBank/DDBJ databases">
        <title>Draft genome sequences of two Aspergillus turcosus clinical strains isolated from bronchoalveolar lavage fluid: one azole-susceptible and the other azole-resistant.</title>
        <authorList>
            <person name="Parent-Michaud M."/>
            <person name="Dufresne P.J."/>
            <person name="Fournier E."/>
            <person name="Martineau C."/>
            <person name="Moreira S."/>
            <person name="Perkins V."/>
            <person name="De Repentigny L."/>
            <person name="Dufresne S.F."/>
        </authorList>
    </citation>
    <scope>NUCLEOTIDE SEQUENCE [LARGE SCALE GENOMIC DNA]</scope>
    <source>
        <strain evidence="2">HMR AF 1038</strain>
    </source>
</reference>
<feature type="region of interest" description="Disordered" evidence="1">
    <location>
        <begin position="48"/>
        <end position="82"/>
    </location>
</feature>
<sequence>MTPTMDALGAFSYLCDNLPAWIDQVSELAAYTAAKHAEFTEAYKKYAPARPRRRKNSSVCSIRTDDIFPSSQNRGTSVEATQGTSITAPGAKTTQIRLIGNPRKRSADGSPSIGSGDATVDFVSIRHNVVIHYDGHTQKSLEEMVRNIGTARNNMRRGKLSQISLGGLRSRIGNQDSRKSRPAQALLDQVDGSDGDGDILSNIRSMRTRGPPPAEASSSRAPPKETVFDVVDKQLELAHCHCETAAYQFLRYGDCSAELKSVVENFRSLLTLATKEAQSLKGEQPDESSKEEVKTESVTVSPTKTAAEPHRDKPVASCNDEIEVDDASSISSVESIDIKAFRAYRLRT</sequence>